<keyword evidence="8" id="KW-1185">Reference proteome</keyword>
<dbReference type="PANTHER" id="PTHR43652">
    <property type="entry name" value="BASIC AMINO ACID ANTIPORTER YFCC-RELATED"/>
    <property type="match status" value="1"/>
</dbReference>
<evidence type="ECO:0000256" key="1">
    <source>
        <dbReference type="ARBA" id="ARBA00004651"/>
    </source>
</evidence>
<dbReference type="PANTHER" id="PTHR43652:SF6">
    <property type="entry name" value="ARGININE REPRESSOR"/>
    <property type="match status" value="1"/>
</dbReference>
<feature type="transmembrane region" description="Helical" evidence="6">
    <location>
        <begin position="119"/>
        <end position="138"/>
    </location>
</feature>
<feature type="transmembrane region" description="Helical" evidence="6">
    <location>
        <begin position="361"/>
        <end position="382"/>
    </location>
</feature>
<evidence type="ECO:0000256" key="2">
    <source>
        <dbReference type="ARBA" id="ARBA00022475"/>
    </source>
</evidence>
<evidence type="ECO:0000313" key="8">
    <source>
        <dbReference type="Proteomes" id="UP001198983"/>
    </source>
</evidence>
<proteinExistence type="predicted"/>
<accession>A0AAX2ZHG7</accession>
<dbReference type="InterPro" id="IPR051679">
    <property type="entry name" value="DASS-Related_Transporters"/>
</dbReference>
<feature type="transmembrane region" description="Helical" evidence="6">
    <location>
        <begin position="178"/>
        <end position="200"/>
    </location>
</feature>
<dbReference type="AlphaFoldDB" id="A0AAX2ZHG7"/>
<evidence type="ECO:0000256" key="3">
    <source>
        <dbReference type="ARBA" id="ARBA00022692"/>
    </source>
</evidence>
<feature type="transmembrane region" description="Helical" evidence="6">
    <location>
        <begin position="284"/>
        <end position="308"/>
    </location>
</feature>
<keyword evidence="5 6" id="KW-0472">Membrane</keyword>
<reference evidence="7 8" key="1">
    <citation type="journal article" date="2023" name="Int. J. Syst. Evol. Microbiol.">
        <title>Terrisporobacter hibernicus sp. nov., isolated from bovine faeces in Northern Ireland.</title>
        <authorList>
            <person name="Mitchell M."/>
            <person name="Nguyen S.V."/>
            <person name="Connor M."/>
            <person name="Fairley D.J."/>
            <person name="Donoghue O."/>
            <person name="Marshall H."/>
            <person name="Koolman L."/>
            <person name="McMullan G."/>
            <person name="Schaffer K.E."/>
            <person name="McGrath J.W."/>
            <person name="Fanning S."/>
        </authorList>
    </citation>
    <scope>NUCLEOTIDE SEQUENCE [LARGE SCALE GENOMIC DNA]</scope>
    <source>
        <strain evidence="7 8">MCA3</strain>
    </source>
</reference>
<dbReference type="EMBL" id="CP081135">
    <property type="protein sequence ID" value="UEL48773.1"/>
    <property type="molecule type" value="Genomic_DNA"/>
</dbReference>
<feature type="transmembrane region" description="Helical" evidence="6">
    <location>
        <begin position="56"/>
        <end position="74"/>
    </location>
</feature>
<sequence length="471" mass="49867">MGKPNKKKKSFTLPSAYTVLLIITAIIALATQFIPGIKAAKFSDLVMAPINGLNEAIEIAIFVLLIGGFLGVTAKTGALDAGIGNVVAKLKGKELILIPVLMFIFSLGGTSFGMAEETIAFAALVTTTMIVAGFDPLVSVGTIILGAGSGVLGSTVNPFLVSTSIGALNGVGIEVNQIIVIGTGIALWFSSLLISIYFVMKYAKKVQKDKSASILSEREIKEAHDAFIGNDKNEEVVEFTVKRRIVLWLFTLTFLVMVAAVIPWEEFGVTIFANTSFLTGASLGHWWFSELGMWFVIMAIIIGVVYRMSEKDIVGAFMDGAADMVGVALVIGVSKGISVMMSTTGLDNYVLNHASSMLNGMSPIVFTIAAFLIYMVLSFFIPSTSGLAGLSMPIFGPLAVSLGFKAEILISIFSAGSGLVNLVTPTSGVIMGALAIAKVDYATWVKFVSKVLVAIFISSSIILCLAMMLVK</sequence>
<protein>
    <submittedName>
        <fullName evidence="7">YfcC family protein</fullName>
    </submittedName>
</protein>
<feature type="transmembrane region" description="Helical" evidence="6">
    <location>
        <begin position="419"/>
        <end position="439"/>
    </location>
</feature>
<gene>
    <name evidence="7" type="ORF">JW646_04785</name>
</gene>
<feature type="transmembrane region" description="Helical" evidence="6">
    <location>
        <begin position="150"/>
        <end position="172"/>
    </location>
</feature>
<feature type="transmembrane region" description="Helical" evidence="6">
    <location>
        <begin position="95"/>
        <end position="113"/>
    </location>
</feature>
<name>A0AAX2ZHG7_9FIRM</name>
<dbReference type="Proteomes" id="UP001198983">
    <property type="component" value="Chromosome"/>
</dbReference>
<evidence type="ECO:0000313" key="7">
    <source>
        <dbReference type="EMBL" id="UEL48773.1"/>
    </source>
</evidence>
<dbReference type="KEGG" id="tem:JW646_04785"/>
<feature type="transmembrane region" description="Helical" evidence="6">
    <location>
        <begin position="320"/>
        <end position="341"/>
    </location>
</feature>
<evidence type="ECO:0000256" key="4">
    <source>
        <dbReference type="ARBA" id="ARBA00022989"/>
    </source>
</evidence>
<keyword evidence="3 6" id="KW-0812">Transmembrane</keyword>
<keyword evidence="2" id="KW-1003">Cell membrane</keyword>
<feature type="transmembrane region" description="Helical" evidence="6">
    <location>
        <begin position="12"/>
        <end position="36"/>
    </location>
</feature>
<dbReference type="GO" id="GO:0005886">
    <property type="term" value="C:plasma membrane"/>
    <property type="evidence" value="ECO:0007669"/>
    <property type="project" value="UniProtKB-SubCell"/>
</dbReference>
<dbReference type="Pfam" id="PF03606">
    <property type="entry name" value="DcuC"/>
    <property type="match status" value="1"/>
</dbReference>
<keyword evidence="4 6" id="KW-1133">Transmembrane helix</keyword>
<comment type="subcellular location">
    <subcellularLocation>
        <location evidence="1">Cell membrane</location>
        <topology evidence="1">Multi-pass membrane protein</topology>
    </subcellularLocation>
</comment>
<organism evidence="7 8">
    <name type="scientific">Terrisporobacter hibernicus</name>
    <dbReference type="NCBI Taxonomy" id="2813371"/>
    <lineage>
        <taxon>Bacteria</taxon>
        <taxon>Bacillati</taxon>
        <taxon>Bacillota</taxon>
        <taxon>Clostridia</taxon>
        <taxon>Peptostreptococcales</taxon>
        <taxon>Peptostreptococcaceae</taxon>
        <taxon>Terrisporobacter</taxon>
    </lineage>
</organism>
<dbReference type="RefSeq" id="WP_228416793.1">
    <property type="nucleotide sequence ID" value="NZ_CP081135.1"/>
</dbReference>
<feature type="transmembrane region" description="Helical" evidence="6">
    <location>
        <begin position="451"/>
        <end position="470"/>
    </location>
</feature>
<dbReference type="InterPro" id="IPR018385">
    <property type="entry name" value="C4_dicarb_anaerob_car-like"/>
</dbReference>
<evidence type="ECO:0000256" key="5">
    <source>
        <dbReference type="ARBA" id="ARBA00023136"/>
    </source>
</evidence>
<feature type="transmembrane region" description="Helical" evidence="6">
    <location>
        <begin position="245"/>
        <end position="264"/>
    </location>
</feature>
<evidence type="ECO:0000256" key="6">
    <source>
        <dbReference type="SAM" id="Phobius"/>
    </source>
</evidence>